<dbReference type="SMART" id="SM00220">
    <property type="entry name" value="S_TKc"/>
    <property type="match status" value="1"/>
</dbReference>
<keyword evidence="11" id="KW-0418">Kinase</keyword>
<evidence type="ECO:0000259" key="17">
    <source>
        <dbReference type="PROSITE" id="PS50011"/>
    </source>
</evidence>
<keyword evidence="19" id="KW-1185">Reference proteome</keyword>
<evidence type="ECO:0000313" key="19">
    <source>
        <dbReference type="Proteomes" id="UP001286313"/>
    </source>
</evidence>
<evidence type="ECO:0000256" key="10">
    <source>
        <dbReference type="ARBA" id="ARBA00022741"/>
    </source>
</evidence>
<dbReference type="Proteomes" id="UP001286313">
    <property type="component" value="Unassembled WGS sequence"/>
</dbReference>
<dbReference type="CDD" id="cd08215">
    <property type="entry name" value="STKc_Nek"/>
    <property type="match status" value="1"/>
</dbReference>
<dbReference type="InterPro" id="IPR051997">
    <property type="entry name" value="STK_NEK"/>
</dbReference>
<evidence type="ECO:0000256" key="8">
    <source>
        <dbReference type="ARBA" id="ARBA00022679"/>
    </source>
</evidence>
<dbReference type="PROSITE" id="PS00107">
    <property type="entry name" value="PROTEIN_KINASE_ATP"/>
    <property type="match status" value="1"/>
</dbReference>
<feature type="compositionally biased region" description="Basic residues" evidence="16">
    <location>
        <begin position="1122"/>
        <end position="1132"/>
    </location>
</feature>
<keyword evidence="7" id="KW-0597">Phosphoprotein</keyword>
<feature type="binding site" evidence="15">
    <location>
        <position position="301"/>
    </location>
    <ligand>
        <name>ATP</name>
        <dbReference type="ChEBI" id="CHEBI:30616"/>
    </ligand>
</feature>
<protein>
    <recommendedName>
        <fullName evidence="4">non-specific serine/threonine protein kinase</fullName>
        <ecNumber evidence="4">2.7.11.1</ecNumber>
    </recommendedName>
</protein>
<dbReference type="Gene3D" id="1.10.510.10">
    <property type="entry name" value="Transferase(Phosphotransferase) domain 1"/>
    <property type="match status" value="1"/>
</dbReference>
<feature type="repeat" description="RCC1" evidence="14">
    <location>
        <begin position="696"/>
        <end position="746"/>
    </location>
</feature>
<name>A0AAE1L057_PETCI</name>
<dbReference type="GO" id="GO:0005524">
    <property type="term" value="F:ATP binding"/>
    <property type="evidence" value="ECO:0007669"/>
    <property type="project" value="UniProtKB-UniRule"/>
</dbReference>
<dbReference type="InterPro" id="IPR000719">
    <property type="entry name" value="Prot_kinase_dom"/>
</dbReference>
<feature type="region of interest" description="Disordered" evidence="16">
    <location>
        <begin position="1026"/>
        <end position="1206"/>
    </location>
</feature>
<feature type="compositionally biased region" description="Basic and acidic residues" evidence="16">
    <location>
        <begin position="1039"/>
        <end position="1071"/>
    </location>
</feature>
<comment type="cofactor">
    <cofactor evidence="1">
        <name>Mg(2+)</name>
        <dbReference type="ChEBI" id="CHEBI:18420"/>
    </cofactor>
</comment>
<evidence type="ECO:0000256" key="1">
    <source>
        <dbReference type="ARBA" id="ARBA00001946"/>
    </source>
</evidence>
<dbReference type="GO" id="GO:0004674">
    <property type="term" value="F:protein serine/threonine kinase activity"/>
    <property type="evidence" value="ECO:0007669"/>
    <property type="project" value="UniProtKB-KW"/>
</dbReference>
<keyword evidence="6" id="KW-0723">Serine/threonine-protein kinase</keyword>
<dbReference type="PANTHER" id="PTHR44535">
    <property type="entry name" value="PROTEIN CBG16200"/>
    <property type="match status" value="1"/>
</dbReference>
<dbReference type="SUPFAM" id="SSF56112">
    <property type="entry name" value="Protein kinase-like (PK-like)"/>
    <property type="match status" value="1"/>
</dbReference>
<dbReference type="PROSITE" id="PS50011">
    <property type="entry name" value="PROTEIN_KINASE_DOM"/>
    <property type="match status" value="1"/>
</dbReference>
<feature type="region of interest" description="Disordered" evidence="16">
    <location>
        <begin position="908"/>
        <end position="954"/>
    </location>
</feature>
<feature type="compositionally biased region" description="Polar residues" evidence="16">
    <location>
        <begin position="1135"/>
        <end position="1144"/>
    </location>
</feature>
<evidence type="ECO:0000313" key="18">
    <source>
        <dbReference type="EMBL" id="KAK3890182.1"/>
    </source>
</evidence>
<dbReference type="InterPro" id="IPR017441">
    <property type="entry name" value="Protein_kinase_ATP_BS"/>
</dbReference>
<dbReference type="PROSITE" id="PS00108">
    <property type="entry name" value="PROTEIN_KINASE_ST"/>
    <property type="match status" value="1"/>
</dbReference>
<feature type="compositionally biased region" description="Basic and acidic residues" evidence="16">
    <location>
        <begin position="1"/>
        <end position="30"/>
    </location>
</feature>
<evidence type="ECO:0000256" key="14">
    <source>
        <dbReference type="PROSITE-ProRule" id="PRU00235"/>
    </source>
</evidence>
<evidence type="ECO:0000256" key="3">
    <source>
        <dbReference type="ARBA" id="ARBA00010886"/>
    </source>
</evidence>
<dbReference type="InterPro" id="IPR008271">
    <property type="entry name" value="Ser/Thr_kinase_AS"/>
</dbReference>
<dbReference type="EC" id="2.7.11.1" evidence="4"/>
<dbReference type="AlphaFoldDB" id="A0AAE1L057"/>
<comment type="subcellular location">
    <subcellularLocation>
        <location evidence="2">Cytoplasm</location>
    </subcellularLocation>
</comment>
<evidence type="ECO:0000256" key="4">
    <source>
        <dbReference type="ARBA" id="ARBA00012513"/>
    </source>
</evidence>
<keyword evidence="5" id="KW-0963">Cytoplasm</keyword>
<feature type="region of interest" description="Disordered" evidence="16">
    <location>
        <begin position="1"/>
        <end position="50"/>
    </location>
</feature>
<accession>A0AAE1L057</accession>
<reference evidence="18" key="1">
    <citation type="submission" date="2023-10" db="EMBL/GenBank/DDBJ databases">
        <title>Genome assemblies of two species of porcelain crab, Petrolisthes cinctipes and Petrolisthes manimaculis (Anomura: Porcellanidae).</title>
        <authorList>
            <person name="Angst P."/>
        </authorList>
    </citation>
    <scope>NUCLEOTIDE SEQUENCE</scope>
    <source>
        <strain evidence="18">PB745_01</strain>
        <tissue evidence="18">Gill</tissue>
    </source>
</reference>
<feature type="repeat" description="RCC1" evidence="14">
    <location>
        <begin position="608"/>
        <end position="660"/>
    </location>
</feature>
<proteinExistence type="inferred from homology"/>
<evidence type="ECO:0000256" key="11">
    <source>
        <dbReference type="ARBA" id="ARBA00022777"/>
    </source>
</evidence>
<feature type="compositionally biased region" description="Low complexity" evidence="16">
    <location>
        <begin position="35"/>
        <end position="48"/>
    </location>
</feature>
<keyword evidence="9" id="KW-0479">Metal-binding</keyword>
<evidence type="ECO:0000256" key="5">
    <source>
        <dbReference type="ARBA" id="ARBA00022490"/>
    </source>
</evidence>
<comment type="similarity">
    <text evidence="3">Belongs to the protein kinase superfamily. NEK Ser/Thr protein kinase family. NIMA subfamily.</text>
</comment>
<feature type="compositionally biased region" description="Acidic residues" evidence="16">
    <location>
        <begin position="1072"/>
        <end position="1085"/>
    </location>
</feature>
<sequence length="1250" mass="137523">MMREKMKERGSWIVNETRKREEGDDERKMEEEEITTTTMTPGLDTPITPASPRLLRNPARNSSGAGQKWRLLLVSSRARHVSPIAQSILPGVLLVTFKYETSKLDHILGQVSTALGGRQVESIGLVLHGSEVQLHLCGPGEKLLSANSVVEDSAVRGFFTALCGHLVAGGATAPALHLLAAHPAHHPSAGIIEDVLKELLQIPVILCPDLQGTQAEVEKWIEGGDVRREVRSAEEKRRKDGELYFDLKRLKESLKTAGGGVKGRIKDLETDYEKIRTVGKGAFGSAVLYRRREDDTLVIIKEINMLELSGAERQMSLNEINVLAMLDHPNIVSYMDSFERDTVLCIEMEYADGGSLAQYLTQRVKRIDEREILMIFHQITSAIMYMHQHHILHRDLKTANIFLTKEGMVKVGDFGISKMMNTQSAHAHTVLGTPYYISPEMCEGKVYDEKSDIWALGCILYEMACLQKTFEGSNLPALVNKIMKGQFAPIKGNYSPGFKQLVRDLLQRDPEFRPTAAEVVRERLPELLAQFEYSGDAETNMDEELRRSIQAARQTQASRSSRPPRSVVYHLKAYDSSVTLSPVPLPPRTRVKELAVSTTHIILLTSEFMVYTWGEGRRGQLGGGSLENWRGRPGVVECLKGKGITRVAAGHGFSVFASDNGIVMTCGDGTFGCLGHGDWNSSAKPIHHVVVVAGGGVVFTWGRGEGGRLGSGSEDDLCIPTELELGEEVVVNVRCGGDGTILITDQGALLSCGANTNNKLALNPASSFFSVKFKKKVDKALIATRVRSIGCRVVDVAMGPSHTAVLTETGQVLTFGRNCEGQLGRGNTRSVLQPVLVKSMTSKVVTMIQCGSTFTVAGTLENTLYLWGTRAVSPLTRPNTQEGFSNTWGQRSVLGSAVAASRDPDFHFDLQQKGENGGVSCQDKRKNSEDSVAGKDTNKETNDKEGNENSDAANKEAAIEAAAREVATRHQRDIKLRDVLLQPQEILALYASPSQIAKGETVNLASLHCQNQSVFVIIDTTVPLPRAGGALPPEVEDAAGMKKGEKGEKNKTEGNKEEKESKEEVADKDDQMSDNDDDEEEEDDDKGTLMDSMGPVPDWLKAELDEAEDVWPGGVKVAVGKKQSRKARRSRKYSPNQHNSNNTDKLPASSEPARSPFVPSPRPGRERGGGGDGKKKERKPKNPKEKKKKEEQEEKRMAKEKEEALNQEIEKLRSELQRQQRQQKNIIDQKLKEIQAEETGGKDSAVCRVM</sequence>
<keyword evidence="10 15" id="KW-0547">Nucleotide-binding</keyword>
<dbReference type="FunFam" id="1.10.510.10:FF:000262">
    <property type="entry name" value="Serine/threonine-protein kinase Nek8"/>
    <property type="match status" value="1"/>
</dbReference>
<comment type="caution">
    <text evidence="18">The sequence shown here is derived from an EMBL/GenBank/DDBJ whole genome shotgun (WGS) entry which is preliminary data.</text>
</comment>
<evidence type="ECO:0000256" key="12">
    <source>
        <dbReference type="ARBA" id="ARBA00022840"/>
    </source>
</evidence>
<dbReference type="FunFam" id="3.30.200.20:FF:000097">
    <property type="entry name" value="Probable serine/threonine-protein kinase nek1"/>
    <property type="match status" value="1"/>
</dbReference>
<evidence type="ECO:0000256" key="7">
    <source>
        <dbReference type="ARBA" id="ARBA00022553"/>
    </source>
</evidence>
<evidence type="ECO:0000256" key="16">
    <source>
        <dbReference type="SAM" id="MobiDB-lite"/>
    </source>
</evidence>
<keyword evidence="12 15" id="KW-0067">ATP-binding</keyword>
<dbReference type="Gene3D" id="3.30.200.20">
    <property type="entry name" value="Phosphorylase Kinase, domain 1"/>
    <property type="match status" value="1"/>
</dbReference>
<dbReference type="PANTHER" id="PTHR44535:SF5">
    <property type="entry name" value="PROTEIN KINASE DOMAIN-CONTAINING PROTEIN"/>
    <property type="match status" value="1"/>
</dbReference>
<dbReference type="PRINTS" id="PR00633">
    <property type="entry name" value="RCCNDNSATION"/>
</dbReference>
<evidence type="ECO:0000256" key="2">
    <source>
        <dbReference type="ARBA" id="ARBA00004496"/>
    </source>
</evidence>
<evidence type="ECO:0000256" key="13">
    <source>
        <dbReference type="ARBA" id="ARBA00022842"/>
    </source>
</evidence>
<dbReference type="InterPro" id="IPR011009">
    <property type="entry name" value="Kinase-like_dom_sf"/>
</dbReference>
<keyword evidence="8" id="KW-0808">Transferase</keyword>
<dbReference type="GO" id="GO:0005737">
    <property type="term" value="C:cytoplasm"/>
    <property type="evidence" value="ECO:0007669"/>
    <property type="project" value="UniProtKB-SubCell"/>
</dbReference>
<dbReference type="InterPro" id="IPR000408">
    <property type="entry name" value="Reg_chr_condens"/>
</dbReference>
<dbReference type="Pfam" id="PF00415">
    <property type="entry name" value="RCC1"/>
    <property type="match status" value="3"/>
</dbReference>
<dbReference type="Gene3D" id="2.130.10.30">
    <property type="entry name" value="Regulator of chromosome condensation 1/beta-lactamase-inhibitor protein II"/>
    <property type="match status" value="2"/>
</dbReference>
<evidence type="ECO:0000256" key="15">
    <source>
        <dbReference type="PROSITE-ProRule" id="PRU10141"/>
    </source>
</evidence>
<feature type="compositionally biased region" description="Basic and acidic residues" evidence="16">
    <location>
        <begin position="922"/>
        <end position="954"/>
    </location>
</feature>
<gene>
    <name evidence="18" type="ORF">Pcinc_005860</name>
</gene>
<dbReference type="PROSITE" id="PS50012">
    <property type="entry name" value="RCC1_3"/>
    <property type="match status" value="3"/>
</dbReference>
<dbReference type="InterPro" id="IPR009091">
    <property type="entry name" value="RCC1/BLIP-II"/>
</dbReference>
<keyword evidence="13" id="KW-0460">Magnesium</keyword>
<feature type="compositionally biased region" description="Basic and acidic residues" evidence="16">
    <location>
        <begin position="1163"/>
        <end position="1206"/>
    </location>
</feature>
<evidence type="ECO:0000256" key="9">
    <source>
        <dbReference type="ARBA" id="ARBA00022723"/>
    </source>
</evidence>
<organism evidence="18 19">
    <name type="scientific">Petrolisthes cinctipes</name>
    <name type="common">Flat porcelain crab</name>
    <dbReference type="NCBI Taxonomy" id="88211"/>
    <lineage>
        <taxon>Eukaryota</taxon>
        <taxon>Metazoa</taxon>
        <taxon>Ecdysozoa</taxon>
        <taxon>Arthropoda</taxon>
        <taxon>Crustacea</taxon>
        <taxon>Multicrustacea</taxon>
        <taxon>Malacostraca</taxon>
        <taxon>Eumalacostraca</taxon>
        <taxon>Eucarida</taxon>
        <taxon>Decapoda</taxon>
        <taxon>Pleocyemata</taxon>
        <taxon>Anomura</taxon>
        <taxon>Galatheoidea</taxon>
        <taxon>Porcellanidae</taxon>
        <taxon>Petrolisthes</taxon>
    </lineage>
</organism>
<dbReference type="SUPFAM" id="SSF50985">
    <property type="entry name" value="RCC1/BLIP-II"/>
    <property type="match status" value="1"/>
</dbReference>
<evidence type="ECO:0000256" key="6">
    <source>
        <dbReference type="ARBA" id="ARBA00022527"/>
    </source>
</evidence>
<dbReference type="EMBL" id="JAWQEG010000437">
    <property type="protein sequence ID" value="KAK3890182.1"/>
    <property type="molecule type" value="Genomic_DNA"/>
</dbReference>
<feature type="domain" description="Protein kinase" evidence="17">
    <location>
        <begin position="272"/>
        <end position="527"/>
    </location>
</feature>
<feature type="repeat" description="RCC1" evidence="14">
    <location>
        <begin position="810"/>
        <end position="861"/>
    </location>
</feature>
<dbReference type="Pfam" id="PF00069">
    <property type="entry name" value="Pkinase"/>
    <property type="match status" value="1"/>
</dbReference>
<dbReference type="GO" id="GO:0046872">
    <property type="term" value="F:metal ion binding"/>
    <property type="evidence" value="ECO:0007669"/>
    <property type="project" value="UniProtKB-KW"/>
</dbReference>